<dbReference type="Proteomes" id="UP001165124">
    <property type="component" value="Unassembled WGS sequence"/>
</dbReference>
<feature type="compositionally biased region" description="Low complexity" evidence="2">
    <location>
        <begin position="127"/>
        <end position="150"/>
    </location>
</feature>
<accession>A0A9W6Q236</accession>
<dbReference type="EMBL" id="BSRZ01000020">
    <property type="protein sequence ID" value="GLW67138.1"/>
    <property type="molecule type" value="Genomic_DNA"/>
</dbReference>
<evidence type="ECO:0000256" key="1">
    <source>
        <dbReference type="PROSITE-ProRule" id="PRU00339"/>
    </source>
</evidence>
<gene>
    <name evidence="3" type="ORF">Arub01_53810</name>
</gene>
<evidence type="ECO:0000313" key="3">
    <source>
        <dbReference type="EMBL" id="GLW67138.1"/>
    </source>
</evidence>
<feature type="region of interest" description="Disordered" evidence="2">
    <location>
        <begin position="118"/>
        <end position="180"/>
    </location>
</feature>
<evidence type="ECO:0008006" key="5">
    <source>
        <dbReference type="Google" id="ProtNLM"/>
    </source>
</evidence>
<dbReference type="SUPFAM" id="SSF81901">
    <property type="entry name" value="HCP-like"/>
    <property type="match status" value="1"/>
</dbReference>
<name>A0A9W6Q236_9ACTN</name>
<proteinExistence type="predicted"/>
<protein>
    <recommendedName>
        <fullName evidence="5">Tetratricopeptide repeat protein</fullName>
    </recommendedName>
</protein>
<sequence length="364" mass="40195">MTTVHSDDNAVDRLIRDLARFRHACGSPAYRELERLAQEVLRRHKRRMPLLLPLSLTAISDVFNRKRLGPPRWGWVATLVLTCLHYAEQTGVRPDYPGPTDLREWHVRYQAMRAELDRLPPEEAGEEAAPAPRAAEAQIAQKVPVDAVPAAGGGVPPVPPAPPGGTGRPAPQEPQVLRPEDMRDDRLLQSLDELPAMQSMSHQRYNELFGRHGVELLTAAERGDPEAKCRLGILLLCRDHPAEAEAWLASAADAGDETARILVAARPSRRRQLAAEIAYDLTLPGYRQDRDADAARPSPRGAEVYYYAAAVAGHSGAMIRLGLIYEARGDYVSALAVFTDALRFGHPDARAHLERLDEQIGRTP</sequence>
<dbReference type="InterPro" id="IPR019734">
    <property type="entry name" value="TPR_rpt"/>
</dbReference>
<evidence type="ECO:0000256" key="2">
    <source>
        <dbReference type="SAM" id="MobiDB-lite"/>
    </source>
</evidence>
<keyword evidence="1" id="KW-0802">TPR repeat</keyword>
<reference evidence="3" key="1">
    <citation type="submission" date="2023-02" db="EMBL/GenBank/DDBJ databases">
        <title>Actinomadura rubrobrunea NBRC 14622.</title>
        <authorList>
            <person name="Ichikawa N."/>
            <person name="Sato H."/>
            <person name="Tonouchi N."/>
        </authorList>
    </citation>
    <scope>NUCLEOTIDE SEQUENCE</scope>
    <source>
        <strain evidence="3">NBRC 14622</strain>
    </source>
</reference>
<comment type="caution">
    <text evidence="3">The sequence shown here is derived from an EMBL/GenBank/DDBJ whole genome shotgun (WGS) entry which is preliminary data.</text>
</comment>
<dbReference type="Gene3D" id="1.25.40.10">
    <property type="entry name" value="Tetratricopeptide repeat domain"/>
    <property type="match status" value="2"/>
</dbReference>
<dbReference type="RefSeq" id="WP_067912914.1">
    <property type="nucleotide sequence ID" value="NZ_BSRZ01000020.1"/>
</dbReference>
<feature type="repeat" description="TPR" evidence="1">
    <location>
        <begin position="315"/>
        <end position="348"/>
    </location>
</feature>
<keyword evidence="4" id="KW-1185">Reference proteome</keyword>
<dbReference type="PROSITE" id="PS50005">
    <property type="entry name" value="TPR"/>
    <property type="match status" value="1"/>
</dbReference>
<dbReference type="AlphaFoldDB" id="A0A9W6Q236"/>
<organism evidence="3 4">
    <name type="scientific">Actinomadura rubrobrunea</name>
    <dbReference type="NCBI Taxonomy" id="115335"/>
    <lineage>
        <taxon>Bacteria</taxon>
        <taxon>Bacillati</taxon>
        <taxon>Actinomycetota</taxon>
        <taxon>Actinomycetes</taxon>
        <taxon>Streptosporangiales</taxon>
        <taxon>Thermomonosporaceae</taxon>
        <taxon>Actinomadura</taxon>
    </lineage>
</organism>
<dbReference type="InterPro" id="IPR011990">
    <property type="entry name" value="TPR-like_helical_dom_sf"/>
</dbReference>
<evidence type="ECO:0000313" key="4">
    <source>
        <dbReference type="Proteomes" id="UP001165124"/>
    </source>
</evidence>